<organism evidence="1 2">
    <name type="scientific">Paraburkholderia terricola</name>
    <dbReference type="NCBI Taxonomy" id="169427"/>
    <lineage>
        <taxon>Bacteria</taxon>
        <taxon>Pseudomonadati</taxon>
        <taxon>Pseudomonadota</taxon>
        <taxon>Betaproteobacteria</taxon>
        <taxon>Burkholderiales</taxon>
        <taxon>Burkholderiaceae</taxon>
        <taxon>Paraburkholderia</taxon>
    </lineage>
</organism>
<dbReference type="STRING" id="169427.SAMN05192548_1001339"/>
<name>A0A1M6J1Y0_9BURK</name>
<evidence type="ECO:0000313" key="2">
    <source>
        <dbReference type="Proteomes" id="UP000184395"/>
    </source>
</evidence>
<dbReference type="Proteomes" id="UP000184395">
    <property type="component" value="Unassembled WGS sequence"/>
</dbReference>
<proteinExistence type="predicted"/>
<protein>
    <submittedName>
        <fullName evidence="1">Uncharacterized protein</fullName>
    </submittedName>
</protein>
<dbReference type="EMBL" id="FRAB01000001">
    <property type="protein sequence ID" value="SHJ40686.1"/>
    <property type="molecule type" value="Genomic_DNA"/>
</dbReference>
<sequence>MIEQPTVLSIETRLDNWASSARGRYDAADAALVDHAWRRLAPRHKELLRMAYQWHAGREVICRRLKIPRRPWHSYELELATAKLALVNQLAAATSS</sequence>
<accession>A0A1M6J1Y0</accession>
<dbReference type="RefSeq" id="WP_073426913.1">
    <property type="nucleotide sequence ID" value="NZ_CADFGY010000003.1"/>
</dbReference>
<dbReference type="AlphaFoldDB" id="A0A1M6J1Y0"/>
<dbReference type="OrthoDB" id="9100533at2"/>
<evidence type="ECO:0000313" key="1">
    <source>
        <dbReference type="EMBL" id="SHJ40686.1"/>
    </source>
</evidence>
<gene>
    <name evidence="1" type="ORF">SAMN05192548_1001339</name>
</gene>
<reference evidence="1 2" key="1">
    <citation type="submission" date="2016-11" db="EMBL/GenBank/DDBJ databases">
        <authorList>
            <person name="Jaros S."/>
            <person name="Januszkiewicz K."/>
            <person name="Wedrychowicz H."/>
        </authorList>
    </citation>
    <scope>NUCLEOTIDE SEQUENCE [LARGE SCALE GENOMIC DNA]</scope>
    <source>
        <strain evidence="1 2">LMG 20594</strain>
    </source>
</reference>